<dbReference type="EMBL" id="PKLL01000033">
    <property type="protein sequence ID" value="RZE15459.1"/>
    <property type="molecule type" value="Genomic_DNA"/>
</dbReference>
<evidence type="ECO:0000313" key="2">
    <source>
        <dbReference type="EMBL" id="RZE15459.1"/>
    </source>
</evidence>
<dbReference type="Proteomes" id="UP000292693">
    <property type="component" value="Unassembled WGS sequence"/>
</dbReference>
<dbReference type="AlphaFoldDB" id="A0A8G1ZLG8"/>
<organism evidence="2 3">
    <name type="scientific">Streptomyces albidoflavus</name>
    <dbReference type="NCBI Taxonomy" id="1886"/>
    <lineage>
        <taxon>Bacteria</taxon>
        <taxon>Bacillati</taxon>
        <taxon>Actinomycetota</taxon>
        <taxon>Actinomycetes</taxon>
        <taxon>Kitasatosporales</taxon>
        <taxon>Streptomycetaceae</taxon>
        <taxon>Streptomyces</taxon>
        <taxon>Streptomyces albidoflavus group</taxon>
    </lineage>
</organism>
<feature type="region of interest" description="Disordered" evidence="1">
    <location>
        <begin position="104"/>
        <end position="133"/>
    </location>
</feature>
<feature type="compositionally biased region" description="Low complexity" evidence="1">
    <location>
        <begin position="68"/>
        <end position="82"/>
    </location>
</feature>
<feature type="compositionally biased region" description="Pro residues" evidence="1">
    <location>
        <begin position="32"/>
        <end position="41"/>
    </location>
</feature>
<gene>
    <name evidence="2" type="ORF">C0Q92_30895</name>
</gene>
<proteinExistence type="predicted"/>
<comment type="caution">
    <text evidence="2">The sequence shown here is derived from an EMBL/GenBank/DDBJ whole genome shotgun (WGS) entry which is preliminary data.</text>
</comment>
<evidence type="ECO:0000256" key="1">
    <source>
        <dbReference type="SAM" id="MobiDB-lite"/>
    </source>
</evidence>
<evidence type="ECO:0000313" key="3">
    <source>
        <dbReference type="Proteomes" id="UP000292693"/>
    </source>
</evidence>
<sequence>MGSTTASRCRVLAIRPYSANACPSGRDRPGSPDGPPRPPPGQAARNGAAGASDRTGPALGHPAQAAGQPRQTAARRPTAAAPPFRPRHRLHRNLKLLGRYSFTASTPAAGALRPLRDPDAPELDEDEDESAAD</sequence>
<feature type="compositionally biased region" description="Acidic residues" evidence="1">
    <location>
        <begin position="120"/>
        <end position="133"/>
    </location>
</feature>
<name>A0A8G1ZLG8_9ACTN</name>
<feature type="region of interest" description="Disordered" evidence="1">
    <location>
        <begin position="16"/>
        <end position="92"/>
    </location>
</feature>
<protein>
    <submittedName>
        <fullName evidence="2">Uncharacterized protein</fullName>
    </submittedName>
</protein>
<reference evidence="2 3" key="1">
    <citation type="submission" date="2017-12" db="EMBL/GenBank/DDBJ databases">
        <title>Population genomics insights into the ecological differentiation and adaptive evolution in streptomycetes.</title>
        <authorList>
            <person name="Li Y."/>
            <person name="Huang Y."/>
        </authorList>
    </citation>
    <scope>NUCLEOTIDE SEQUENCE [LARGE SCALE GENOMIC DNA]</scope>
    <source>
        <strain evidence="2 3">NBRC 100770</strain>
    </source>
</reference>
<feature type="compositionally biased region" description="Low complexity" evidence="1">
    <location>
        <begin position="42"/>
        <end position="54"/>
    </location>
</feature>
<accession>A0A8G1ZLG8</accession>